<dbReference type="Proteomes" id="UP000515847">
    <property type="component" value="Chromosome"/>
</dbReference>
<proteinExistence type="predicted"/>
<protein>
    <submittedName>
        <fullName evidence="2">ACT domain-containing protein</fullName>
    </submittedName>
</protein>
<dbReference type="InterPro" id="IPR002912">
    <property type="entry name" value="ACT_dom"/>
</dbReference>
<dbReference type="PROSITE" id="PS51671">
    <property type="entry name" value="ACT"/>
    <property type="match status" value="1"/>
</dbReference>
<dbReference type="InterPro" id="IPR045739">
    <property type="entry name" value="ACT_dom_pair"/>
</dbReference>
<dbReference type="SUPFAM" id="SSF55021">
    <property type="entry name" value="ACT-like"/>
    <property type="match status" value="2"/>
</dbReference>
<dbReference type="KEGG" id="tfr:BR63_00305"/>
<dbReference type="InterPro" id="IPR045865">
    <property type="entry name" value="ACT-like_dom_sf"/>
</dbReference>
<evidence type="ECO:0000313" key="3">
    <source>
        <dbReference type="Proteomes" id="UP000515847"/>
    </source>
</evidence>
<evidence type="ECO:0000259" key="1">
    <source>
        <dbReference type="PROSITE" id="PS51671"/>
    </source>
</evidence>
<dbReference type="PANTHER" id="PTHR40099">
    <property type="entry name" value="ACETOLACTATE SYNTHASE, SMALL SUBUNIT"/>
    <property type="match status" value="1"/>
</dbReference>
<accession>A0A7G6DYJ9</accession>
<feature type="domain" description="ACT" evidence="1">
    <location>
        <begin position="5"/>
        <end position="92"/>
    </location>
</feature>
<dbReference type="Pfam" id="PF19571">
    <property type="entry name" value="ACT_8"/>
    <property type="match status" value="1"/>
</dbReference>
<gene>
    <name evidence="2" type="ORF">BR63_00305</name>
</gene>
<dbReference type="OrthoDB" id="9790662at2"/>
<dbReference type="RefSeq" id="WP_034424520.1">
    <property type="nucleotide sequence ID" value="NZ_CP045798.1"/>
</dbReference>
<name>A0A7G6DYJ9_THEFR</name>
<keyword evidence="3" id="KW-1185">Reference proteome</keyword>
<organism evidence="2 3">
    <name type="scientific">Thermanaerosceptrum fracticalcis</name>
    <dbReference type="NCBI Taxonomy" id="1712410"/>
    <lineage>
        <taxon>Bacteria</taxon>
        <taxon>Bacillati</taxon>
        <taxon>Bacillota</taxon>
        <taxon>Clostridia</taxon>
        <taxon>Eubacteriales</taxon>
        <taxon>Peptococcaceae</taxon>
        <taxon>Thermanaerosceptrum</taxon>
    </lineage>
</organism>
<evidence type="ECO:0000313" key="2">
    <source>
        <dbReference type="EMBL" id="QNB44903.1"/>
    </source>
</evidence>
<sequence length="144" mass="15946">MKIKQLTVFLENKVGSLADLTGLLGENDINIRALSIIETSDSGILRMIVNDTEKAYNLLRASGFSVVLTEVIAVEIADTPGGLAKMLSLLKNAGINVEYTYAFIARNIQNAIVIIRVSDAESAERVLKENRITLIERETVDFYW</sequence>
<dbReference type="CDD" id="cd04882">
    <property type="entry name" value="ACT_Bt0572_2"/>
    <property type="match status" value="1"/>
</dbReference>
<dbReference type="Gene3D" id="3.30.2130.10">
    <property type="entry name" value="VC0802-like"/>
    <property type="match status" value="1"/>
</dbReference>
<dbReference type="AlphaFoldDB" id="A0A7G6DYJ9"/>
<dbReference type="PANTHER" id="PTHR40099:SF1">
    <property type="entry name" value="ACETOLACTATE SYNTHASE, SMALL SUBUNIT"/>
    <property type="match status" value="1"/>
</dbReference>
<dbReference type="EMBL" id="CP045798">
    <property type="protein sequence ID" value="QNB44903.1"/>
    <property type="molecule type" value="Genomic_DNA"/>
</dbReference>
<reference evidence="2 3" key="1">
    <citation type="journal article" date="2019" name="Front. Microbiol.">
        <title>Thermoanaerosceptrum fracticalcis gen. nov. sp. nov., a Novel Fumarate-Fermenting Microorganism From a Deep Fractured Carbonate Aquifer of the US Great Basin.</title>
        <authorList>
            <person name="Hamilton-Brehm S.D."/>
            <person name="Stewart L.E."/>
            <person name="Zavarin M."/>
            <person name="Caldwell M."/>
            <person name="Lawson P.A."/>
            <person name="Onstott T.C."/>
            <person name="Grzymski J."/>
            <person name="Neveux I."/>
            <person name="Lollar B.S."/>
            <person name="Russell C.E."/>
            <person name="Moser D.P."/>
        </authorList>
    </citation>
    <scope>NUCLEOTIDE SEQUENCE [LARGE SCALE GENOMIC DNA]</scope>
    <source>
        <strain evidence="2 3">DRI-13</strain>
    </source>
</reference>